<dbReference type="EMBL" id="CM042048">
    <property type="protein sequence ID" value="KAI3757267.1"/>
    <property type="molecule type" value="Genomic_DNA"/>
</dbReference>
<protein>
    <submittedName>
        <fullName evidence="1">Uncharacterized protein</fullName>
    </submittedName>
</protein>
<keyword evidence="2" id="KW-1185">Reference proteome</keyword>
<reference evidence="1 2" key="2">
    <citation type="journal article" date="2022" name="Mol. Ecol. Resour.">
        <title>The genomes of chicory, endive, great burdock and yacon provide insights into Asteraceae paleo-polyploidization history and plant inulin production.</title>
        <authorList>
            <person name="Fan W."/>
            <person name="Wang S."/>
            <person name="Wang H."/>
            <person name="Wang A."/>
            <person name="Jiang F."/>
            <person name="Liu H."/>
            <person name="Zhao H."/>
            <person name="Xu D."/>
            <person name="Zhang Y."/>
        </authorList>
    </citation>
    <scope>NUCLEOTIDE SEQUENCE [LARGE SCALE GENOMIC DNA]</scope>
    <source>
        <strain evidence="2">cv. Niubang</strain>
    </source>
</reference>
<sequence>MALTANAMRASSPTRNSSSSWNDLADRVKSMLKDYPELRLTQGRKVLEIRPTIKWDKGKALKFLLEYLGYANSKDVLPIYIGDDRIDEDAFKDKDSVFWCLKYLKKLKPLILYKNCPRQVYTITPS</sequence>
<gene>
    <name evidence="1" type="ORF">L6452_04801</name>
</gene>
<evidence type="ECO:0000313" key="2">
    <source>
        <dbReference type="Proteomes" id="UP001055879"/>
    </source>
</evidence>
<name>A0ACB9EEM6_ARCLA</name>
<comment type="caution">
    <text evidence="1">The sequence shown here is derived from an EMBL/GenBank/DDBJ whole genome shotgun (WGS) entry which is preliminary data.</text>
</comment>
<evidence type="ECO:0000313" key="1">
    <source>
        <dbReference type="EMBL" id="KAI3757267.1"/>
    </source>
</evidence>
<dbReference type="Proteomes" id="UP001055879">
    <property type="component" value="Linkage Group LG02"/>
</dbReference>
<accession>A0ACB9EEM6</accession>
<proteinExistence type="predicted"/>
<reference evidence="2" key="1">
    <citation type="journal article" date="2022" name="Mol. Ecol. Resour.">
        <title>The genomes of chicory, endive, great burdock and yacon provide insights into Asteraceae palaeo-polyploidization history and plant inulin production.</title>
        <authorList>
            <person name="Fan W."/>
            <person name="Wang S."/>
            <person name="Wang H."/>
            <person name="Wang A."/>
            <person name="Jiang F."/>
            <person name="Liu H."/>
            <person name="Zhao H."/>
            <person name="Xu D."/>
            <person name="Zhang Y."/>
        </authorList>
    </citation>
    <scope>NUCLEOTIDE SEQUENCE [LARGE SCALE GENOMIC DNA]</scope>
    <source>
        <strain evidence="2">cv. Niubang</strain>
    </source>
</reference>
<organism evidence="1 2">
    <name type="scientific">Arctium lappa</name>
    <name type="common">Greater burdock</name>
    <name type="synonym">Lappa major</name>
    <dbReference type="NCBI Taxonomy" id="4217"/>
    <lineage>
        <taxon>Eukaryota</taxon>
        <taxon>Viridiplantae</taxon>
        <taxon>Streptophyta</taxon>
        <taxon>Embryophyta</taxon>
        <taxon>Tracheophyta</taxon>
        <taxon>Spermatophyta</taxon>
        <taxon>Magnoliopsida</taxon>
        <taxon>eudicotyledons</taxon>
        <taxon>Gunneridae</taxon>
        <taxon>Pentapetalae</taxon>
        <taxon>asterids</taxon>
        <taxon>campanulids</taxon>
        <taxon>Asterales</taxon>
        <taxon>Asteraceae</taxon>
        <taxon>Carduoideae</taxon>
        <taxon>Cardueae</taxon>
        <taxon>Arctiinae</taxon>
        <taxon>Arctium</taxon>
    </lineage>
</organism>